<keyword evidence="2" id="KW-1185">Reference proteome</keyword>
<protein>
    <recommendedName>
        <fullName evidence="3">WD40 repeat domain-containing protein</fullName>
    </recommendedName>
</protein>
<organism evidence="1 2">
    <name type="scientific">Labilithrix luteola</name>
    <dbReference type="NCBI Taxonomy" id="1391654"/>
    <lineage>
        <taxon>Bacteria</taxon>
        <taxon>Pseudomonadati</taxon>
        <taxon>Myxococcota</taxon>
        <taxon>Polyangia</taxon>
        <taxon>Polyangiales</taxon>
        <taxon>Labilitrichaceae</taxon>
        <taxon>Labilithrix</taxon>
    </lineage>
</organism>
<gene>
    <name evidence="1" type="ORF">AKJ09_06929</name>
</gene>
<evidence type="ECO:0000313" key="1">
    <source>
        <dbReference type="EMBL" id="AKV00266.1"/>
    </source>
</evidence>
<name>A0A0K1Q361_9BACT</name>
<dbReference type="Gene3D" id="2.130.10.10">
    <property type="entry name" value="YVTN repeat-like/Quinoprotein amine dehydrogenase"/>
    <property type="match status" value="1"/>
</dbReference>
<dbReference type="InterPro" id="IPR015943">
    <property type="entry name" value="WD40/YVTN_repeat-like_dom_sf"/>
</dbReference>
<dbReference type="EMBL" id="CP012333">
    <property type="protein sequence ID" value="AKV00266.1"/>
    <property type="molecule type" value="Genomic_DNA"/>
</dbReference>
<proteinExistence type="predicted"/>
<dbReference type="SUPFAM" id="SSF82171">
    <property type="entry name" value="DPP6 N-terminal domain-like"/>
    <property type="match status" value="1"/>
</dbReference>
<reference evidence="1 2" key="1">
    <citation type="submission" date="2015-08" db="EMBL/GenBank/DDBJ databases">
        <authorList>
            <person name="Babu N.S."/>
            <person name="Beckwith C.J."/>
            <person name="Beseler K.G."/>
            <person name="Brison A."/>
            <person name="Carone J.V."/>
            <person name="Caskin T.P."/>
            <person name="Diamond M."/>
            <person name="Durham M.E."/>
            <person name="Foxe J.M."/>
            <person name="Go M."/>
            <person name="Henderson B.A."/>
            <person name="Jones I.B."/>
            <person name="McGettigan J.A."/>
            <person name="Micheletti S.J."/>
            <person name="Nasrallah M.E."/>
            <person name="Ortiz D."/>
            <person name="Piller C.R."/>
            <person name="Privatt S.R."/>
            <person name="Schneider S.L."/>
            <person name="Sharp S."/>
            <person name="Smith T.C."/>
            <person name="Stanton J.D."/>
            <person name="Ullery H.E."/>
            <person name="Wilson R.J."/>
            <person name="Serrano M.G."/>
            <person name="Buck G."/>
            <person name="Lee V."/>
            <person name="Wang Y."/>
            <person name="Carvalho R."/>
            <person name="Voegtly L."/>
            <person name="Shi R."/>
            <person name="Duckworth R."/>
            <person name="Johnson A."/>
            <person name="Loviza R."/>
            <person name="Walstead R."/>
            <person name="Shah Z."/>
            <person name="Kiflezghi M."/>
            <person name="Wade K."/>
            <person name="Ball S.L."/>
            <person name="Bradley K.W."/>
            <person name="Asai D.J."/>
            <person name="Bowman C.A."/>
            <person name="Russell D.A."/>
            <person name="Pope W.H."/>
            <person name="Jacobs-Sera D."/>
            <person name="Hendrix R.W."/>
            <person name="Hatfull G.F."/>
        </authorList>
    </citation>
    <scope>NUCLEOTIDE SEQUENCE [LARGE SCALE GENOMIC DNA]</scope>
    <source>
        <strain evidence="1 2">DSM 27648</strain>
    </source>
</reference>
<dbReference type="KEGG" id="llu:AKJ09_06929"/>
<sequence length="266" mass="28646">MMTAVDGVDLRFISPTKLVLGMRDIYEVDLCAPGTRSPLGRLPDGAWTFDAIDKGKIFTSTYQARRWGIWDGATFTPAASDCGAGDATQFVDVVGSTVLLNTDHNHYLFSHDVPACNQIELVPPEPADVTVMWRVDDRHARLSPDGTKVMMASYPSGSCSLDLKENDVTIYDVASKQYTAVSFSPPIANAECVGVGPFAWYPDNRRVLIAAGATLIEFDTKTGAAQEVTDPSVTSLPNPYAVEISPDGKTAVVSIGESIQVVRLTP</sequence>
<dbReference type="Proteomes" id="UP000064967">
    <property type="component" value="Chromosome"/>
</dbReference>
<dbReference type="AlphaFoldDB" id="A0A0K1Q361"/>
<evidence type="ECO:0000313" key="2">
    <source>
        <dbReference type="Proteomes" id="UP000064967"/>
    </source>
</evidence>
<evidence type="ECO:0008006" key="3">
    <source>
        <dbReference type="Google" id="ProtNLM"/>
    </source>
</evidence>
<accession>A0A0K1Q361</accession>